<dbReference type="Gene3D" id="1.25.40.20">
    <property type="entry name" value="Ankyrin repeat-containing domain"/>
    <property type="match status" value="3"/>
</dbReference>
<dbReference type="PROSITE" id="PS50088">
    <property type="entry name" value="ANK_REPEAT"/>
    <property type="match status" value="4"/>
</dbReference>
<dbReference type="SUPFAM" id="SSF57850">
    <property type="entry name" value="RING/U-box"/>
    <property type="match status" value="1"/>
</dbReference>
<organism evidence="5 6">
    <name type="scientific">Cercophora samala</name>
    <dbReference type="NCBI Taxonomy" id="330535"/>
    <lineage>
        <taxon>Eukaryota</taxon>
        <taxon>Fungi</taxon>
        <taxon>Dikarya</taxon>
        <taxon>Ascomycota</taxon>
        <taxon>Pezizomycotina</taxon>
        <taxon>Sordariomycetes</taxon>
        <taxon>Sordariomycetidae</taxon>
        <taxon>Sordariales</taxon>
        <taxon>Lasiosphaeriaceae</taxon>
        <taxon>Cercophora</taxon>
    </lineage>
</organism>
<dbReference type="SMART" id="SM00248">
    <property type="entry name" value="ANK"/>
    <property type="match status" value="13"/>
</dbReference>
<dbReference type="Proteomes" id="UP001174997">
    <property type="component" value="Unassembled WGS sequence"/>
</dbReference>
<feature type="repeat" description="ANK" evidence="3">
    <location>
        <begin position="1086"/>
        <end position="1118"/>
    </location>
</feature>
<evidence type="ECO:0000256" key="2">
    <source>
        <dbReference type="ARBA" id="ARBA00023043"/>
    </source>
</evidence>
<dbReference type="Pfam" id="PF12796">
    <property type="entry name" value="Ank_2"/>
    <property type="match status" value="4"/>
</dbReference>
<comment type="caution">
    <text evidence="5">The sequence shown here is derived from an EMBL/GenBank/DDBJ whole genome shotgun (WGS) entry which is preliminary data.</text>
</comment>
<gene>
    <name evidence="5" type="ORF">QBC41DRAFT_398133</name>
</gene>
<dbReference type="Pfam" id="PF00023">
    <property type="entry name" value="Ank"/>
    <property type="match status" value="1"/>
</dbReference>
<feature type="compositionally biased region" description="Acidic residues" evidence="4">
    <location>
        <begin position="1483"/>
        <end position="1520"/>
    </location>
</feature>
<protein>
    <submittedName>
        <fullName evidence="5">Ankyrin repeat-containing domain protein</fullName>
    </submittedName>
</protein>
<proteinExistence type="predicted"/>
<accession>A0AA40D961</accession>
<evidence type="ECO:0000256" key="4">
    <source>
        <dbReference type="SAM" id="MobiDB-lite"/>
    </source>
</evidence>
<evidence type="ECO:0000313" key="6">
    <source>
        <dbReference type="Proteomes" id="UP001174997"/>
    </source>
</evidence>
<reference evidence="5" key="1">
    <citation type="submission" date="2023-06" db="EMBL/GenBank/DDBJ databases">
        <title>Genome-scale phylogeny and comparative genomics of the fungal order Sordariales.</title>
        <authorList>
            <consortium name="Lawrence Berkeley National Laboratory"/>
            <person name="Hensen N."/>
            <person name="Bonometti L."/>
            <person name="Westerberg I."/>
            <person name="Brannstrom I.O."/>
            <person name="Guillou S."/>
            <person name="Cros-Aarteil S."/>
            <person name="Calhoun S."/>
            <person name="Haridas S."/>
            <person name="Kuo A."/>
            <person name="Mondo S."/>
            <person name="Pangilinan J."/>
            <person name="Riley R."/>
            <person name="Labutti K."/>
            <person name="Andreopoulos B."/>
            <person name="Lipzen A."/>
            <person name="Chen C."/>
            <person name="Yanf M."/>
            <person name="Daum C."/>
            <person name="Ng V."/>
            <person name="Clum A."/>
            <person name="Steindorff A."/>
            <person name="Ohm R."/>
            <person name="Martin F."/>
            <person name="Silar P."/>
            <person name="Natvig D."/>
            <person name="Lalanne C."/>
            <person name="Gautier V."/>
            <person name="Ament-Velasquez S.L."/>
            <person name="Kruys A."/>
            <person name="Hutchinson M.I."/>
            <person name="Powell A.J."/>
            <person name="Barry K."/>
            <person name="Miller A.N."/>
            <person name="Grigoriev I.V."/>
            <person name="Debuchy R."/>
            <person name="Gladieux P."/>
            <person name="Thoren M.H."/>
            <person name="Johannesson H."/>
        </authorList>
    </citation>
    <scope>NUCLEOTIDE SEQUENCE</scope>
    <source>
        <strain evidence="5">CBS 307.81</strain>
    </source>
</reference>
<dbReference type="PANTHER" id="PTHR24198">
    <property type="entry name" value="ANKYRIN REPEAT AND PROTEIN KINASE DOMAIN-CONTAINING PROTEIN"/>
    <property type="match status" value="1"/>
</dbReference>
<dbReference type="EMBL" id="JAULSY010000088">
    <property type="protein sequence ID" value="KAK0666432.1"/>
    <property type="molecule type" value="Genomic_DNA"/>
</dbReference>
<dbReference type="PANTHER" id="PTHR24198:SF188">
    <property type="entry name" value="ANKYRIN REPEAT DOMAIN 55"/>
    <property type="match status" value="1"/>
</dbReference>
<sequence>MFDTIRIFLESTVNPSPVLKTALQRHSLRQMVPQHAPHSATERRFSDLQKTEIHQAWREGRSQGIAHVIVNNEGAAEDLADKLLSTVPSSRTEFGFAFSFRLWDRRHHTVESCIASFLTKAWMNGHYKSGNQATTGLDETVIWAPQYSFIHFHEALAKLTYGKRVFLILANLTEQVAYNEWFLAKLDALDPDMDVHILMINTSLQKTTAALESSITVNLDAHAMEVSADSALASAISNARDTAGTSSISSASSLSPVVRILAERPQLYPLTRWLTQLFNEYKQDDILQDILVQWLRRKTIGFLPDDLENDIKFLIPWSFENVMQKLLAPKIIGPEAKPHVRWIVELVLYGVRPFTITELEDVNQICVANDPLFPALQISTPSLCEPDLFGLVRIQLGEIQFSTFQIREFLLSKMGFGDQKTASFGHSRIARACLRYLFTRRLQHLRDYSSDSLPLPEGWEFFSYAVQYWPEHARLAGGELEPVLTELRQVSHLEEALLGWAQAYWKMSNPATRSPSLPASAVSILYEHSLDGVVEFLRSRCHQQPVSSVERIQTLESAARVQNHELFRESMATVSIEDGSLEGVVTALISTKQESLAITMISDAWKTSQANAGSLQRIFQRATFLGHTKLMEHIFPLVSEEVSWHKVLSAACLGGHQDALLLVRHFMHSRSAPTIVLSDFDAESNTFSKSIIEVVCSSGQGWALQILLDKDAGILSDAETTLVGDCDAQVLLKARLALLRSGLVAAMNSSQSELLRLLLASLLDFGYDSYSDTFRQSLLDAVRTPLKQCSLVLFDHLRAAVDQEKLKDTALSVLEPAGSGGDLSILQLVASCAADRCGQVESMEVLWNTVVQRGDRSLELIKFVAAEIKKMNDAEFETRNLSRAISSSARSNNPQTTKFLLEAGADPNKPPRKDWVTALNHAVNRGFLEIATILLEAGADPNTPSTTVPQPSGQEVKLNPLTLAIKSPECVELLIKHGADINWKDETGRTALYHAIEKGQDGIAAARILLHQHANVDCLVNGATELWWACYHGNEDLFQALLDAGADPFRRDLRIPLLHYSVYFGQDGILERMLLYKVDVEEVDYSGDTPLLSVGPSTTVKAVKMLVRRGASVTVVNKEYQATPLSQAVDWNNLEVAQYLLQKAGADPNAFVGYGGYPLHKACAFDDVGFEMVKLLVHHDADVNISGFGWYGTPYQAACRRLDDDPDRAPIMELLLNHDAFKVNGESIWWGCNLNIACLMADLKDVEALVARGAEINAEDRMGRRPLHFAAFRPVGFLQYLVEKGADLNTQDLMQRNMLHFGALGGRLEVVKYVLNYNHQLLNEPDIDGWTPLLWAVRKVGSPSQRSTEQTEIVKELLQQGASKLVQGEGLDRRWTAFSLARYHNLGEEVENLVKPNATELELSDEEAKNFWVATFKNETGVARRISGDCNACLSQTFGITYLCDICIQGSIPGWEFTLCFKCYMSRDILHPGHSFHKTQLPEYEDSPSLDEQDREDDQEDESYLELDPNEQDNSEEYAEYEANSQQSEDENGKETKPDGETVDDTHEQGT</sequence>
<dbReference type="InterPro" id="IPR002110">
    <property type="entry name" value="Ankyrin_rpt"/>
</dbReference>
<dbReference type="InterPro" id="IPR036770">
    <property type="entry name" value="Ankyrin_rpt-contain_sf"/>
</dbReference>
<evidence type="ECO:0000256" key="3">
    <source>
        <dbReference type="PROSITE-ProRule" id="PRU00023"/>
    </source>
</evidence>
<keyword evidence="2 3" id="KW-0040">ANK repeat</keyword>
<dbReference type="PROSITE" id="PS50297">
    <property type="entry name" value="ANK_REP_REGION"/>
    <property type="match status" value="3"/>
</dbReference>
<feature type="repeat" description="ANK" evidence="3">
    <location>
        <begin position="914"/>
        <end position="946"/>
    </location>
</feature>
<feature type="region of interest" description="Disordered" evidence="4">
    <location>
        <begin position="1477"/>
        <end position="1551"/>
    </location>
</feature>
<evidence type="ECO:0000256" key="1">
    <source>
        <dbReference type="ARBA" id="ARBA00022737"/>
    </source>
</evidence>
<keyword evidence="6" id="KW-1185">Reference proteome</keyword>
<evidence type="ECO:0000313" key="5">
    <source>
        <dbReference type="EMBL" id="KAK0666432.1"/>
    </source>
</evidence>
<dbReference type="SUPFAM" id="SSF48403">
    <property type="entry name" value="Ankyrin repeat"/>
    <property type="match status" value="3"/>
</dbReference>
<keyword evidence="1" id="KW-0677">Repeat</keyword>
<feature type="repeat" description="ANK" evidence="3">
    <location>
        <begin position="1154"/>
        <end position="1188"/>
    </location>
</feature>
<feature type="compositionally biased region" description="Basic and acidic residues" evidence="4">
    <location>
        <begin position="1531"/>
        <end position="1551"/>
    </location>
</feature>
<name>A0AA40D961_9PEZI</name>
<feature type="repeat" description="ANK" evidence="3">
    <location>
        <begin position="1021"/>
        <end position="1053"/>
    </location>
</feature>